<sequence>MEEMKLGYRDGVLYDKNRSNWDANGPRPISWSLWYPAADEARESDAIERSWFKKAAVARDAPIRPDARPYPLVLLSHGTGGSAAGLEWLARRLADRGFAALGVNHHGNTGNEPYRAEGFACLWERAPDLSFMLDHRDDWLGGLSCHIDTSRVFAAGFSAGAYSVMLLLGAVAEFSQFEPSRMKPGGARGPREFPDLADHIPALLHSSDVFRDSWSRISKSYRDDRIEAALLCAPGRSVLGFSEASLKAVDAPALILVGDADRAAPAEECSAWLHARLRHSTLKIFGGGLGHYVFVPEGTGLGLAFAAELFTDPPGVSRAAVHDEIADLSARLFQDSPVKALA</sequence>
<gene>
    <name evidence="1" type="ORF">GGE66_001515</name>
</gene>
<name>A0A7X0DTJ5_RHILE</name>
<dbReference type="Gene3D" id="3.40.50.1820">
    <property type="entry name" value="alpha/beta hydrolase"/>
    <property type="match status" value="1"/>
</dbReference>
<reference evidence="1 2" key="1">
    <citation type="submission" date="2020-08" db="EMBL/GenBank/DDBJ databases">
        <title>Genomic Encyclopedia of Type Strains, Phase IV (KMG-V): Genome sequencing to study the core and pangenomes of soil and plant-associated prokaryotes.</title>
        <authorList>
            <person name="Whitman W."/>
        </authorList>
    </citation>
    <scope>NUCLEOTIDE SEQUENCE [LARGE SCALE GENOMIC DNA]</scope>
    <source>
        <strain evidence="1 2">SEMIA 4011</strain>
    </source>
</reference>
<comment type="caution">
    <text evidence="1">The sequence shown here is derived from an EMBL/GenBank/DDBJ whole genome shotgun (WGS) entry which is preliminary data.</text>
</comment>
<dbReference type="SUPFAM" id="SSF53474">
    <property type="entry name" value="alpha/beta-Hydrolases"/>
    <property type="match status" value="1"/>
</dbReference>
<dbReference type="Proteomes" id="UP000517187">
    <property type="component" value="Unassembled WGS sequence"/>
</dbReference>
<organism evidence="1 2">
    <name type="scientific">Rhizobium leguminosarum</name>
    <dbReference type="NCBI Taxonomy" id="384"/>
    <lineage>
        <taxon>Bacteria</taxon>
        <taxon>Pseudomonadati</taxon>
        <taxon>Pseudomonadota</taxon>
        <taxon>Alphaproteobacteria</taxon>
        <taxon>Hyphomicrobiales</taxon>
        <taxon>Rhizobiaceae</taxon>
        <taxon>Rhizobium/Agrobacterium group</taxon>
        <taxon>Rhizobium</taxon>
    </lineage>
</organism>
<dbReference type="EMBL" id="JACIIJ010000003">
    <property type="protein sequence ID" value="MBB6220557.1"/>
    <property type="molecule type" value="Genomic_DNA"/>
</dbReference>
<dbReference type="GO" id="GO:0016787">
    <property type="term" value="F:hydrolase activity"/>
    <property type="evidence" value="ECO:0007669"/>
    <property type="project" value="UniProtKB-KW"/>
</dbReference>
<dbReference type="InterPro" id="IPR029058">
    <property type="entry name" value="AB_hydrolase_fold"/>
</dbReference>
<protein>
    <submittedName>
        <fullName evidence="1">Putative dienelactone hydrolase</fullName>
    </submittedName>
</protein>
<proteinExistence type="predicted"/>
<dbReference type="InterPro" id="IPR016986">
    <property type="entry name" value="UCP031982_abhydr"/>
</dbReference>
<accession>A0A7X0DTJ5</accession>
<evidence type="ECO:0000313" key="1">
    <source>
        <dbReference type="EMBL" id="MBB6220557.1"/>
    </source>
</evidence>
<dbReference type="PIRSF" id="PIRSF031982">
    <property type="entry name" value="UCP031982_abhydr"/>
    <property type="match status" value="1"/>
</dbReference>
<keyword evidence="1" id="KW-0378">Hydrolase</keyword>
<evidence type="ECO:0000313" key="2">
    <source>
        <dbReference type="Proteomes" id="UP000517187"/>
    </source>
</evidence>
<dbReference type="AlphaFoldDB" id="A0A7X0DTJ5"/>